<dbReference type="SMART" id="SM01134">
    <property type="entry name" value="DeoRC"/>
    <property type="match status" value="1"/>
</dbReference>
<organism evidence="8 9">
    <name type="scientific">Ligilactobacillus salivarius</name>
    <dbReference type="NCBI Taxonomy" id="1624"/>
    <lineage>
        <taxon>Bacteria</taxon>
        <taxon>Bacillati</taxon>
        <taxon>Bacillota</taxon>
        <taxon>Bacilli</taxon>
        <taxon>Lactobacillales</taxon>
        <taxon>Lactobacillaceae</taxon>
        <taxon>Ligilactobacillus</taxon>
    </lineage>
</organism>
<evidence type="ECO:0000256" key="6">
    <source>
        <dbReference type="ARBA" id="ARBA00024937"/>
    </source>
</evidence>
<dbReference type="PANTHER" id="PTHR30363">
    <property type="entry name" value="HTH-TYPE TRANSCRIPTIONAL REGULATOR SRLR-RELATED"/>
    <property type="match status" value="1"/>
</dbReference>
<dbReference type="GO" id="GO:0003700">
    <property type="term" value="F:DNA-binding transcription factor activity"/>
    <property type="evidence" value="ECO:0007669"/>
    <property type="project" value="InterPro"/>
</dbReference>
<keyword evidence="2" id="KW-0678">Repressor</keyword>
<comment type="caution">
    <text evidence="8">The sequence shown here is derived from an EMBL/GenBank/DDBJ whole genome shotgun (WGS) entry which is preliminary data.</text>
</comment>
<dbReference type="SUPFAM" id="SSF100950">
    <property type="entry name" value="NagB/RpiA/CoA transferase-like"/>
    <property type="match status" value="1"/>
</dbReference>
<evidence type="ECO:0000256" key="4">
    <source>
        <dbReference type="ARBA" id="ARBA00023125"/>
    </source>
</evidence>
<dbReference type="PROSITE" id="PS51000">
    <property type="entry name" value="HTH_DEOR_2"/>
    <property type="match status" value="1"/>
</dbReference>
<evidence type="ECO:0000256" key="1">
    <source>
        <dbReference type="ARBA" id="ARBA00021390"/>
    </source>
</evidence>
<dbReference type="Pfam" id="PF08220">
    <property type="entry name" value="HTH_DeoR"/>
    <property type="match status" value="1"/>
</dbReference>
<accession>A0A1V9SQ99</accession>
<reference evidence="8 9" key="1">
    <citation type="submission" date="2018-05" db="EMBL/GenBank/DDBJ databases">
        <title>Lactobacillus salivarius genome sequencing and assembly.</title>
        <authorList>
            <person name="Audisio C."/>
            <person name="Albarracin L."/>
            <person name="Torres M.J."/>
            <person name="Hebert E.M."/>
            <person name="Saavedra L."/>
        </authorList>
    </citation>
    <scope>NUCLEOTIDE SEQUENCE [LARGE SCALE GENOMIC DNA]</scope>
    <source>
        <strain evidence="8 9">A3iob</strain>
    </source>
</reference>
<keyword evidence="3" id="KW-0805">Transcription regulation</keyword>
<feature type="domain" description="HTH deoR-type" evidence="7">
    <location>
        <begin position="3"/>
        <end position="58"/>
    </location>
</feature>
<dbReference type="PROSITE" id="PS00894">
    <property type="entry name" value="HTH_DEOR_1"/>
    <property type="match status" value="1"/>
</dbReference>
<proteinExistence type="predicted"/>
<name>A0A1V9SQ99_9LACO</name>
<evidence type="ECO:0000259" key="7">
    <source>
        <dbReference type="PROSITE" id="PS51000"/>
    </source>
</evidence>
<dbReference type="InterPro" id="IPR050313">
    <property type="entry name" value="Carb_Metab_HTH_regulators"/>
</dbReference>
<keyword evidence="4" id="KW-0238">DNA-binding</keyword>
<evidence type="ECO:0000256" key="3">
    <source>
        <dbReference type="ARBA" id="ARBA00023015"/>
    </source>
</evidence>
<comment type="function">
    <text evidence="6">Repressor of the lactose catabolism operon. Galactose-6-phosphate is the inducer.</text>
</comment>
<evidence type="ECO:0000313" key="9">
    <source>
        <dbReference type="Proteomes" id="UP000245607"/>
    </source>
</evidence>
<dbReference type="InterPro" id="IPR018356">
    <property type="entry name" value="Tscrpt_reg_HTH_DeoR_CS"/>
</dbReference>
<dbReference type="RefSeq" id="WP_081513043.1">
    <property type="nucleotide sequence ID" value="NZ_CAKMBQ010000003.1"/>
</dbReference>
<dbReference type="InterPro" id="IPR001034">
    <property type="entry name" value="DeoR_HTH"/>
</dbReference>
<dbReference type="Proteomes" id="UP000245607">
    <property type="component" value="Unassembled WGS sequence"/>
</dbReference>
<dbReference type="Gene3D" id="3.40.50.1360">
    <property type="match status" value="1"/>
</dbReference>
<evidence type="ECO:0000313" key="8">
    <source>
        <dbReference type="EMBL" id="PWG51678.1"/>
    </source>
</evidence>
<keyword evidence="5" id="KW-0804">Transcription</keyword>
<dbReference type="GO" id="GO:0003677">
    <property type="term" value="F:DNA binding"/>
    <property type="evidence" value="ECO:0007669"/>
    <property type="project" value="UniProtKB-KW"/>
</dbReference>
<dbReference type="AlphaFoldDB" id="A0A1V9SQ99"/>
<sequence>MYQDERLEEILKIVSKKKVISNEDLLNQVYSSKSTLRRDLIILEKQGKIERKFGYITVVDASNVEFGYQIRMKKAHEKKKSIASIANDFIGDGEAIFCDSSTTCMHLVPYLIKKQNLIIITNGLHIATSLSERSDAKIYICGGHIYNSSGSVLGSSASEFISNFRADIAFISCEGISKNGIYMSNDEQAQIKEKIITQARETILLCDSSKVNKESYYKLCGYNNIDTIITDKKPEKNSFLVNTDIELLYPVE</sequence>
<dbReference type="InterPro" id="IPR036390">
    <property type="entry name" value="WH_DNA-bd_sf"/>
</dbReference>
<dbReference type="PANTHER" id="PTHR30363:SF4">
    <property type="entry name" value="GLYCEROL-3-PHOSPHATE REGULON REPRESSOR"/>
    <property type="match status" value="1"/>
</dbReference>
<dbReference type="InterPro" id="IPR014036">
    <property type="entry name" value="DeoR-like_C"/>
</dbReference>
<evidence type="ECO:0000256" key="5">
    <source>
        <dbReference type="ARBA" id="ARBA00023163"/>
    </source>
</evidence>
<dbReference type="Pfam" id="PF00455">
    <property type="entry name" value="DeoRC"/>
    <property type="match status" value="1"/>
</dbReference>
<evidence type="ECO:0000256" key="2">
    <source>
        <dbReference type="ARBA" id="ARBA00022491"/>
    </source>
</evidence>
<protein>
    <recommendedName>
        <fullName evidence="1">Lactose phosphotransferase system repressor</fullName>
    </recommendedName>
</protein>
<dbReference type="InterPro" id="IPR037171">
    <property type="entry name" value="NagB/RpiA_transferase-like"/>
</dbReference>
<gene>
    <name evidence="8" type="ORF">DB362_07640</name>
</gene>
<dbReference type="SUPFAM" id="SSF46785">
    <property type="entry name" value="Winged helix' DNA-binding domain"/>
    <property type="match status" value="1"/>
</dbReference>
<dbReference type="EMBL" id="QFAS01000008">
    <property type="protein sequence ID" value="PWG51678.1"/>
    <property type="molecule type" value="Genomic_DNA"/>
</dbReference>
<dbReference type="SMART" id="SM00420">
    <property type="entry name" value="HTH_DEOR"/>
    <property type="match status" value="1"/>
</dbReference>